<dbReference type="Proteomes" id="UP001419268">
    <property type="component" value="Unassembled WGS sequence"/>
</dbReference>
<gene>
    <name evidence="2" type="ORF">Scep_025901</name>
</gene>
<protein>
    <submittedName>
        <fullName evidence="2">Uncharacterized protein</fullName>
    </submittedName>
</protein>
<keyword evidence="3" id="KW-1185">Reference proteome</keyword>
<reference evidence="2 3" key="1">
    <citation type="submission" date="2024-01" db="EMBL/GenBank/DDBJ databases">
        <title>Genome assemblies of Stephania.</title>
        <authorList>
            <person name="Yang L."/>
        </authorList>
    </citation>
    <scope>NUCLEOTIDE SEQUENCE [LARGE SCALE GENOMIC DNA]</scope>
    <source>
        <strain evidence="2">JXDWG</strain>
        <tissue evidence="2">Leaf</tissue>
    </source>
</reference>
<dbReference type="EMBL" id="JBBNAG010000011">
    <property type="protein sequence ID" value="KAK9094432.1"/>
    <property type="molecule type" value="Genomic_DNA"/>
</dbReference>
<sequence length="61" mass="7004">MFLLFCYYFCCFVVSKSNLYLLISNSTINNNTHLSHFLNLKPISTNSIIKPQKIAKSSQQS</sequence>
<evidence type="ECO:0000313" key="3">
    <source>
        <dbReference type="Proteomes" id="UP001419268"/>
    </source>
</evidence>
<accession>A0AAP0EMC7</accession>
<dbReference type="AlphaFoldDB" id="A0AAP0EMC7"/>
<comment type="caution">
    <text evidence="2">The sequence shown here is derived from an EMBL/GenBank/DDBJ whole genome shotgun (WGS) entry which is preliminary data.</text>
</comment>
<evidence type="ECO:0000313" key="2">
    <source>
        <dbReference type="EMBL" id="KAK9094432.1"/>
    </source>
</evidence>
<proteinExistence type="predicted"/>
<name>A0AAP0EMC7_9MAGN</name>
<feature type="signal peptide" evidence="1">
    <location>
        <begin position="1"/>
        <end position="15"/>
    </location>
</feature>
<evidence type="ECO:0000256" key="1">
    <source>
        <dbReference type="SAM" id="SignalP"/>
    </source>
</evidence>
<feature type="chain" id="PRO_5043025094" evidence="1">
    <location>
        <begin position="16"/>
        <end position="61"/>
    </location>
</feature>
<organism evidence="2 3">
    <name type="scientific">Stephania cephalantha</name>
    <dbReference type="NCBI Taxonomy" id="152367"/>
    <lineage>
        <taxon>Eukaryota</taxon>
        <taxon>Viridiplantae</taxon>
        <taxon>Streptophyta</taxon>
        <taxon>Embryophyta</taxon>
        <taxon>Tracheophyta</taxon>
        <taxon>Spermatophyta</taxon>
        <taxon>Magnoliopsida</taxon>
        <taxon>Ranunculales</taxon>
        <taxon>Menispermaceae</taxon>
        <taxon>Menispermoideae</taxon>
        <taxon>Cissampelideae</taxon>
        <taxon>Stephania</taxon>
    </lineage>
</organism>
<keyword evidence="1" id="KW-0732">Signal</keyword>